<dbReference type="PANTHER" id="PTHR12526">
    <property type="entry name" value="GLYCOSYLTRANSFERASE"/>
    <property type="match status" value="1"/>
</dbReference>
<dbReference type="Proteomes" id="UP000230000">
    <property type="component" value="Unassembled WGS sequence"/>
</dbReference>
<evidence type="ECO:0000259" key="2">
    <source>
        <dbReference type="Pfam" id="PF13439"/>
    </source>
</evidence>
<dbReference type="EMBL" id="PGFG01000001">
    <property type="protein sequence ID" value="PJJ75651.1"/>
    <property type="molecule type" value="Genomic_DNA"/>
</dbReference>
<accession>A0A2M9CUR8</accession>
<dbReference type="Gene3D" id="3.40.50.2000">
    <property type="entry name" value="Glycogen Phosphorylase B"/>
    <property type="match status" value="2"/>
</dbReference>
<sequence>MSLYFLINSLNGGGAERVAVNLSESFSPERLILLERDKAYEIPADKIYFLSSHRNSTSPLWKSLSIPYYAHHLKSLVRNDDTVLSFIERANYVNILSSFFTRHRSIISVRTSQLSSRKKHHPYHTLNKMIYPKSSLVVAVSRYIAYELNTYYQVPSERIKVIYNYISLNRLSALAQEPVGDYDSIFQHPAIVLSGRLIRIKGFDLFLKIFSVLKQQLPQLKLVILGNGELKNDLIDLAVSLHLRTFVWDHHSVDDGFDVYFLGFQANPFKFISRSRLFVLPSLLEGFPNAVVEAMACGVPVVAADCFSGPREILAPDSDFLFQTQVPEFAEYGVLLPVLGNNRENGSDLYQQHAGFWVDVISEMLTNSDLFSHYVHQSRQRAQQLDASQILPMWKQVLQS</sequence>
<feature type="domain" description="Glycosyl transferase family 1" evidence="1">
    <location>
        <begin position="190"/>
        <end position="323"/>
    </location>
</feature>
<gene>
    <name evidence="3" type="ORF">BXY57_1232</name>
</gene>
<dbReference type="RefSeq" id="WP_100314235.1">
    <property type="nucleotide sequence ID" value="NZ_PGFG01000001.1"/>
</dbReference>
<keyword evidence="3" id="KW-0808">Transferase</keyword>
<dbReference type="OrthoDB" id="9811239at2"/>
<protein>
    <submittedName>
        <fullName evidence="3">Glycosyltransferase involved in cell wall biosynthesis</fullName>
    </submittedName>
</protein>
<dbReference type="AlphaFoldDB" id="A0A2M9CUR8"/>
<dbReference type="PANTHER" id="PTHR12526:SF630">
    <property type="entry name" value="GLYCOSYLTRANSFERASE"/>
    <property type="match status" value="1"/>
</dbReference>
<dbReference type="CDD" id="cd03811">
    <property type="entry name" value="GT4_GT28_WabH-like"/>
    <property type="match status" value="1"/>
</dbReference>
<reference evidence="3 4" key="1">
    <citation type="submission" date="2017-11" db="EMBL/GenBank/DDBJ databases">
        <title>Genomic Encyclopedia of Archaeal and Bacterial Type Strains, Phase II (KMG-II): From Individual Species to Whole Genera.</title>
        <authorList>
            <person name="Goeker M."/>
        </authorList>
    </citation>
    <scope>NUCLEOTIDE SEQUENCE [LARGE SCALE GENOMIC DNA]</scope>
    <source>
        <strain evidence="3 4">DSM 27268</strain>
    </source>
</reference>
<feature type="domain" description="Glycosyltransferase subfamily 4-like N-terminal" evidence="2">
    <location>
        <begin position="13"/>
        <end position="170"/>
    </location>
</feature>
<evidence type="ECO:0000259" key="1">
    <source>
        <dbReference type="Pfam" id="PF00534"/>
    </source>
</evidence>
<comment type="caution">
    <text evidence="3">The sequence shown here is derived from an EMBL/GenBank/DDBJ whole genome shotgun (WGS) entry which is preliminary data.</text>
</comment>
<dbReference type="Pfam" id="PF13439">
    <property type="entry name" value="Glyco_transf_4"/>
    <property type="match status" value="1"/>
</dbReference>
<organism evidence="3 4">
    <name type="scientific">Thermoflavifilum aggregans</name>
    <dbReference type="NCBI Taxonomy" id="454188"/>
    <lineage>
        <taxon>Bacteria</taxon>
        <taxon>Pseudomonadati</taxon>
        <taxon>Bacteroidota</taxon>
        <taxon>Chitinophagia</taxon>
        <taxon>Chitinophagales</taxon>
        <taxon>Chitinophagaceae</taxon>
        <taxon>Thermoflavifilum</taxon>
    </lineage>
</organism>
<evidence type="ECO:0000313" key="3">
    <source>
        <dbReference type="EMBL" id="PJJ75651.1"/>
    </source>
</evidence>
<dbReference type="Pfam" id="PF00534">
    <property type="entry name" value="Glycos_transf_1"/>
    <property type="match status" value="1"/>
</dbReference>
<proteinExistence type="predicted"/>
<dbReference type="InterPro" id="IPR001296">
    <property type="entry name" value="Glyco_trans_1"/>
</dbReference>
<name>A0A2M9CUR8_9BACT</name>
<evidence type="ECO:0000313" key="4">
    <source>
        <dbReference type="Proteomes" id="UP000230000"/>
    </source>
</evidence>
<dbReference type="GO" id="GO:0016757">
    <property type="term" value="F:glycosyltransferase activity"/>
    <property type="evidence" value="ECO:0007669"/>
    <property type="project" value="UniProtKB-ARBA"/>
</dbReference>
<keyword evidence="4" id="KW-1185">Reference proteome</keyword>
<dbReference type="SUPFAM" id="SSF53756">
    <property type="entry name" value="UDP-Glycosyltransferase/glycogen phosphorylase"/>
    <property type="match status" value="1"/>
</dbReference>
<dbReference type="InterPro" id="IPR028098">
    <property type="entry name" value="Glyco_trans_4-like_N"/>
</dbReference>